<keyword evidence="7" id="KW-1185">Reference proteome</keyword>
<dbReference type="PANTHER" id="PTHR13723">
    <property type="entry name" value="ADAMTS A DISINTEGRIN AND METALLOPROTEASE WITH THROMBOSPONDIN MOTIFS PROTEASE"/>
    <property type="match status" value="1"/>
</dbReference>
<dbReference type="Gene3D" id="2.40.50.120">
    <property type="match status" value="1"/>
</dbReference>
<dbReference type="Gene3D" id="2.20.100.10">
    <property type="entry name" value="Thrombospondin type-1 (TSP1) repeat"/>
    <property type="match status" value="1"/>
</dbReference>
<feature type="disulfide bond" evidence="4">
    <location>
        <begin position="66"/>
        <end position="100"/>
    </location>
</feature>
<name>A0A401SLB7_CHIPU</name>
<dbReference type="SUPFAM" id="SSF50242">
    <property type="entry name" value="TIMP-like"/>
    <property type="match status" value="1"/>
</dbReference>
<dbReference type="PANTHER" id="PTHR13723:SF317">
    <property type="entry name" value="ADAMTS_ADAMTS-LIKE SPACER 1 DOMAIN-CONTAINING PROTEIN"/>
    <property type="match status" value="1"/>
</dbReference>
<gene>
    <name evidence="6" type="ORF">chiPu_0009625</name>
</gene>
<comment type="caution">
    <text evidence="6">The sequence shown here is derived from an EMBL/GenBank/DDBJ whole genome shotgun (WGS) entry which is preliminary data.</text>
</comment>
<dbReference type="Pfam" id="PF19236">
    <property type="entry name" value="ADAMTS_CR_3"/>
    <property type="match status" value="1"/>
</dbReference>
<dbReference type="SMART" id="SM00643">
    <property type="entry name" value="C345C"/>
    <property type="match status" value="1"/>
</dbReference>
<dbReference type="GO" id="GO:0030198">
    <property type="term" value="P:extracellular matrix organization"/>
    <property type="evidence" value="ECO:0007669"/>
    <property type="project" value="InterPro"/>
</dbReference>
<evidence type="ECO:0000313" key="6">
    <source>
        <dbReference type="EMBL" id="GCC31168.1"/>
    </source>
</evidence>
<dbReference type="EMBL" id="BEZZ01000346">
    <property type="protein sequence ID" value="GCC31168.1"/>
    <property type="molecule type" value="Genomic_DNA"/>
</dbReference>
<sequence length="543" mass="62588">MFRLPSWRWYCWKSWLLAALVLGFGALYSAQTAPQKLRRSQWLNRVRQHRQIWSNEWSPWGSWSACSSTCGGGASFRTRRCLRYVNTEDCPGDPRQYKVCSVLDCPPGSVDFRKMQCSLYNNKPIQGSLMNHQWLPFYGAPNQCDLNCLAKGKNFYYMFGRVLDGTKCSPDSSDMCINGQCLKVGCDKILGSKARADVCGVCGGRNDSCILVRRVYRSAFPSSGYFGYNNVTVIPAGATNIKITDNSRNYLALINGKNHYVINGNWVIDWPGEYDVAGTKVLYKRSSSNHETIEATGPTGEDLHVMVLLQEENSGIEYEFWLPNERYSHYQGGHSPLRQPEIAVIDADHPLSYLPWTQTTTASTTTITTTTTSPVRKPVVYPGWVHPAQRTPVHPPQIDHFQNVLPRDPIQSTRHEPSYCRKCKKSKGKSQRIKQYCQKDFVFRGRVLSKAIVGSETRYDVQIRQTYKNKYPIVHREYIWVPNTCDCPYILEKREYIMMAKRHVNFEQTLNRILLEHNSFVRLWQPKEDLMLRDIDKYCHRYS</sequence>
<dbReference type="SUPFAM" id="SSF82895">
    <property type="entry name" value="TSP-1 type 1 repeat"/>
    <property type="match status" value="1"/>
</dbReference>
<evidence type="ECO:0000256" key="4">
    <source>
        <dbReference type="PIRSR" id="PIRSR613273-3"/>
    </source>
</evidence>
<accession>A0A401SLB7</accession>
<feature type="domain" description="NTR" evidence="5">
    <location>
        <begin position="420"/>
        <end position="543"/>
    </location>
</feature>
<dbReference type="GO" id="GO:0006508">
    <property type="term" value="P:proteolysis"/>
    <property type="evidence" value="ECO:0007669"/>
    <property type="project" value="TreeGrafter"/>
</dbReference>
<dbReference type="OMA" id="REYIMMA"/>
<dbReference type="GO" id="GO:0031012">
    <property type="term" value="C:extracellular matrix"/>
    <property type="evidence" value="ECO:0007669"/>
    <property type="project" value="TreeGrafter"/>
</dbReference>
<dbReference type="InterPro" id="IPR018933">
    <property type="entry name" value="Netrin_module_non-TIMP"/>
</dbReference>
<keyword evidence="3 4" id="KW-1015">Disulfide bond</keyword>
<evidence type="ECO:0000313" key="7">
    <source>
        <dbReference type="Proteomes" id="UP000287033"/>
    </source>
</evidence>
<organism evidence="6 7">
    <name type="scientific">Chiloscyllium punctatum</name>
    <name type="common">Brownbanded bambooshark</name>
    <name type="synonym">Hemiscyllium punctatum</name>
    <dbReference type="NCBI Taxonomy" id="137246"/>
    <lineage>
        <taxon>Eukaryota</taxon>
        <taxon>Metazoa</taxon>
        <taxon>Chordata</taxon>
        <taxon>Craniata</taxon>
        <taxon>Vertebrata</taxon>
        <taxon>Chondrichthyes</taxon>
        <taxon>Elasmobranchii</taxon>
        <taxon>Galeomorphii</taxon>
        <taxon>Galeoidea</taxon>
        <taxon>Orectolobiformes</taxon>
        <taxon>Hemiscylliidae</taxon>
        <taxon>Chiloscyllium</taxon>
    </lineage>
</organism>
<evidence type="ECO:0000259" key="5">
    <source>
        <dbReference type="PROSITE" id="PS50189"/>
    </source>
</evidence>
<dbReference type="InterPro" id="IPR008993">
    <property type="entry name" value="TIMP-like_OB-fold"/>
</dbReference>
<dbReference type="FunFam" id="2.60.120.830:FF:000001">
    <property type="entry name" value="A disintegrin and metalloproteinase with thrombospondin motifs 1"/>
    <property type="match status" value="1"/>
</dbReference>
<feature type="disulfide bond" evidence="4">
    <location>
        <begin position="70"/>
        <end position="105"/>
    </location>
</feature>
<dbReference type="Pfam" id="PF05986">
    <property type="entry name" value="ADAMTS_spacer1"/>
    <property type="match status" value="1"/>
</dbReference>
<dbReference type="InterPro" id="IPR000884">
    <property type="entry name" value="TSP1_rpt"/>
</dbReference>
<dbReference type="GO" id="GO:0004222">
    <property type="term" value="F:metalloendopeptidase activity"/>
    <property type="evidence" value="ECO:0007669"/>
    <property type="project" value="TreeGrafter"/>
</dbReference>
<evidence type="ECO:0000256" key="3">
    <source>
        <dbReference type="ARBA" id="ARBA00023157"/>
    </source>
</evidence>
<evidence type="ECO:0000256" key="2">
    <source>
        <dbReference type="ARBA" id="ARBA00022525"/>
    </source>
</evidence>
<comment type="subcellular location">
    <subcellularLocation>
        <location evidence="1">Secreted</location>
    </subcellularLocation>
</comment>
<dbReference type="SMART" id="SM00209">
    <property type="entry name" value="TSP1"/>
    <property type="match status" value="1"/>
</dbReference>
<dbReference type="GO" id="GO:0005576">
    <property type="term" value="C:extracellular region"/>
    <property type="evidence" value="ECO:0007669"/>
    <property type="project" value="UniProtKB-SubCell"/>
</dbReference>
<dbReference type="STRING" id="137246.A0A401SLB7"/>
<dbReference type="InterPro" id="IPR013273">
    <property type="entry name" value="ADAMTS/ADAMTS-like"/>
</dbReference>
<dbReference type="AlphaFoldDB" id="A0A401SLB7"/>
<dbReference type="Pfam" id="PF01759">
    <property type="entry name" value="NTR"/>
    <property type="match status" value="1"/>
</dbReference>
<dbReference type="InterPro" id="IPR001134">
    <property type="entry name" value="Netrin_domain"/>
</dbReference>
<reference evidence="6 7" key="1">
    <citation type="journal article" date="2018" name="Nat. Ecol. Evol.">
        <title>Shark genomes provide insights into elasmobranch evolution and the origin of vertebrates.</title>
        <authorList>
            <person name="Hara Y"/>
            <person name="Yamaguchi K"/>
            <person name="Onimaru K"/>
            <person name="Kadota M"/>
            <person name="Koyanagi M"/>
            <person name="Keeley SD"/>
            <person name="Tatsumi K"/>
            <person name="Tanaka K"/>
            <person name="Motone F"/>
            <person name="Kageyama Y"/>
            <person name="Nozu R"/>
            <person name="Adachi N"/>
            <person name="Nishimura O"/>
            <person name="Nakagawa R"/>
            <person name="Tanegashima C"/>
            <person name="Kiyatake I"/>
            <person name="Matsumoto R"/>
            <person name="Murakumo K"/>
            <person name="Nishida K"/>
            <person name="Terakita A"/>
            <person name="Kuratani S"/>
            <person name="Sato K"/>
            <person name="Hyodo S Kuraku.S."/>
        </authorList>
    </citation>
    <scope>NUCLEOTIDE SEQUENCE [LARGE SCALE GENOMIC DNA]</scope>
</reference>
<dbReference type="InterPro" id="IPR045371">
    <property type="entry name" value="ADAMTS_CR_3"/>
</dbReference>
<dbReference type="InterPro" id="IPR050439">
    <property type="entry name" value="ADAMTS_ADAMTS-like"/>
</dbReference>
<dbReference type="InterPro" id="IPR036383">
    <property type="entry name" value="TSP1_rpt_sf"/>
</dbReference>
<proteinExistence type="predicted"/>
<dbReference type="PRINTS" id="PR01857">
    <property type="entry name" value="ADAMTSFAMILY"/>
</dbReference>
<dbReference type="Proteomes" id="UP000287033">
    <property type="component" value="Unassembled WGS sequence"/>
</dbReference>
<dbReference type="Gene3D" id="2.60.120.830">
    <property type="match status" value="1"/>
</dbReference>
<evidence type="ECO:0000256" key="1">
    <source>
        <dbReference type="ARBA" id="ARBA00004613"/>
    </source>
</evidence>
<dbReference type="InterPro" id="IPR010294">
    <property type="entry name" value="ADAMTS_spacer1"/>
</dbReference>
<feature type="disulfide bond" evidence="4">
    <location>
        <begin position="81"/>
        <end position="90"/>
    </location>
</feature>
<dbReference type="PROSITE" id="PS50092">
    <property type="entry name" value="TSP1"/>
    <property type="match status" value="1"/>
</dbReference>
<keyword evidence="2" id="KW-0964">Secreted</keyword>
<dbReference type="PROSITE" id="PS50189">
    <property type="entry name" value="NTR"/>
    <property type="match status" value="1"/>
</dbReference>
<protein>
    <recommendedName>
        <fullName evidence="5">NTR domain-containing protein</fullName>
    </recommendedName>
</protein>
<dbReference type="OrthoDB" id="5984913at2759"/>
<dbReference type="Pfam" id="PF00090">
    <property type="entry name" value="TSP_1"/>
    <property type="match status" value="1"/>
</dbReference>